<accession>A0ABQ0FGL5</accession>
<evidence type="ECO:0000313" key="1">
    <source>
        <dbReference type="EMBL" id="GAB1298399.1"/>
    </source>
</evidence>
<dbReference type="Proteomes" id="UP001623349">
    <property type="component" value="Unassembled WGS sequence"/>
</dbReference>
<dbReference type="PANTHER" id="PTHR33960:SF1">
    <property type="entry name" value="SIMILAR TO KIAA0825 PROTEIN"/>
    <property type="match status" value="1"/>
</dbReference>
<evidence type="ECO:0000313" key="2">
    <source>
        <dbReference type="Proteomes" id="UP001623349"/>
    </source>
</evidence>
<comment type="caution">
    <text evidence="1">The sequence shown here is derived from an EMBL/GenBank/DDBJ whole genome shotgun (WGS) entry which is preliminary data.</text>
</comment>
<protein>
    <submittedName>
        <fullName evidence="1">Uncharacterized protein KIAA0825 homolog</fullName>
    </submittedName>
</protein>
<dbReference type="EMBL" id="BAAFST010000013">
    <property type="protein sequence ID" value="GAB1298399.1"/>
    <property type="molecule type" value="Genomic_DNA"/>
</dbReference>
<dbReference type="InterPro" id="IPR027993">
    <property type="entry name" value="DUF4495"/>
</dbReference>
<keyword evidence="2" id="KW-1185">Reference proteome</keyword>
<sequence length="105" mass="12061">MIAFMRAEESSGSEGDALELTEQKTNAMVLDLCHKPGGSKYLQQIYHIMQLNEEYLKEQLFAMNGSEEKPLPIRPLKVALRNEVQPPAFNPFHVHKVFRESMLDE</sequence>
<proteinExistence type="predicted"/>
<organism evidence="1 2">
    <name type="scientific">Apodemus speciosus</name>
    <name type="common">Large Japanese field mouse</name>
    <dbReference type="NCBI Taxonomy" id="105296"/>
    <lineage>
        <taxon>Eukaryota</taxon>
        <taxon>Metazoa</taxon>
        <taxon>Chordata</taxon>
        <taxon>Craniata</taxon>
        <taxon>Vertebrata</taxon>
        <taxon>Euteleostomi</taxon>
        <taxon>Mammalia</taxon>
        <taxon>Eutheria</taxon>
        <taxon>Euarchontoglires</taxon>
        <taxon>Glires</taxon>
        <taxon>Rodentia</taxon>
        <taxon>Myomorpha</taxon>
        <taxon>Muroidea</taxon>
        <taxon>Muridae</taxon>
        <taxon>Murinae</taxon>
        <taxon>Apodemus</taxon>
    </lineage>
</organism>
<dbReference type="PANTHER" id="PTHR33960">
    <property type="entry name" value="SIMILAR TO KIAA0825 PROTEIN"/>
    <property type="match status" value="1"/>
</dbReference>
<reference evidence="1 2" key="1">
    <citation type="submission" date="2024-08" db="EMBL/GenBank/DDBJ databases">
        <title>The draft genome of Apodemus speciosus.</title>
        <authorList>
            <person name="Nabeshima K."/>
            <person name="Suzuki S."/>
            <person name="Onuma M."/>
        </authorList>
    </citation>
    <scope>NUCLEOTIDE SEQUENCE [LARGE SCALE GENOMIC DNA]</scope>
    <source>
        <strain evidence="1">IB14-021</strain>
    </source>
</reference>
<name>A0ABQ0FGL5_APOSI</name>
<gene>
    <name evidence="1" type="ORF">APTSU1_001363500</name>
</gene>